<dbReference type="STRING" id="1781255.BH720_08785"/>
<dbReference type="EMBL" id="MJGC01000048">
    <property type="protein sequence ID" value="OEJ75598.1"/>
    <property type="molecule type" value="Genomic_DNA"/>
</dbReference>
<organism evidence="2">
    <name type="scientific">Desertifilum tharense IPPAS B-1220</name>
    <dbReference type="NCBI Taxonomy" id="1781255"/>
    <lineage>
        <taxon>Bacteria</taxon>
        <taxon>Bacillati</taxon>
        <taxon>Cyanobacteriota</taxon>
        <taxon>Cyanophyceae</taxon>
        <taxon>Desertifilales</taxon>
        <taxon>Desertifilaceae</taxon>
        <taxon>Desertifilum</taxon>
    </lineage>
</organism>
<protein>
    <submittedName>
        <fullName evidence="2">Transglutaminase</fullName>
    </submittedName>
</protein>
<proteinExistence type="predicted"/>
<feature type="domain" description="Transglutaminase-like" evidence="1">
    <location>
        <begin position="175"/>
        <end position="239"/>
    </location>
</feature>
<dbReference type="PANTHER" id="PTHR33490:SF1">
    <property type="entry name" value="SLL1233 PROTEIN"/>
    <property type="match status" value="1"/>
</dbReference>
<dbReference type="Pfam" id="PF08379">
    <property type="entry name" value="Bact_transglu_N"/>
    <property type="match status" value="1"/>
</dbReference>
<dbReference type="InterPro" id="IPR002931">
    <property type="entry name" value="Transglutaminase-like"/>
</dbReference>
<dbReference type="RefSeq" id="WP_069966811.1">
    <property type="nucleotide sequence ID" value="NZ_CM124774.1"/>
</dbReference>
<accession>A0A1E5QLU6</accession>
<evidence type="ECO:0000259" key="1">
    <source>
        <dbReference type="SMART" id="SM00460"/>
    </source>
</evidence>
<sequence>MHYQTVHRTTYTYAQPVTLGPHLIRLRPRSNGWQSLKSFTVEIWPEPAGWTEFLDLEGNALTRVWFKDSTQSLQITAKSRVETHCENPFNYLLEPWAVHLPIEYPSSLLAQLHPYFYPLGIPKPIDPGVVELATDIRYQANNQVVAFLSQLNQAIYERSEHRIRETGPPHPPGITWKEGTGSCRDFALLFMEACRAVGLAARLVSGYQEGDPEAERRDLHAWAEVYLPGAGWRGYDPTQGLVVGDRHISLVAHVDQRQTVPISGKLHTLGVKSEMTFELSIQPLEWVAEQVMTSLK</sequence>
<gene>
    <name evidence="2" type="ORF">BH720_08785</name>
</gene>
<comment type="caution">
    <text evidence="2">The sequence shown here is derived from an EMBL/GenBank/DDBJ whole genome shotgun (WGS) entry which is preliminary data.</text>
</comment>
<reference evidence="2" key="1">
    <citation type="submission" date="2016-09" db="EMBL/GenBank/DDBJ databases">
        <title>Draft genome of thermotolerant cyanobacterium Desertifilum sp. strain IPPAS B-1220.</title>
        <authorList>
            <person name="Sinetova M.A."/>
            <person name="Bolakhan K."/>
            <person name="Zayadan B.K."/>
            <person name="Mironov K.S."/>
            <person name="Ustinova V."/>
            <person name="Kupriyanova E.V."/>
            <person name="Sidorov R.A."/>
            <person name="Skrypnik A.N."/>
            <person name="Gogoleva N.E."/>
            <person name="Gogolev Y.V."/>
            <person name="Los D.A."/>
        </authorList>
    </citation>
    <scope>NUCLEOTIDE SEQUENCE [LARGE SCALE GENOMIC DNA]</scope>
    <source>
        <strain evidence="2">IPPAS B-1220</strain>
    </source>
</reference>
<dbReference type="Gene3D" id="3.10.620.30">
    <property type="match status" value="1"/>
</dbReference>
<dbReference type="AlphaFoldDB" id="A0A1E5QLU6"/>
<dbReference type="OrthoDB" id="9787782at2"/>
<evidence type="ECO:0000313" key="2">
    <source>
        <dbReference type="EMBL" id="OEJ75598.1"/>
    </source>
</evidence>
<dbReference type="SMART" id="SM00460">
    <property type="entry name" value="TGc"/>
    <property type="match status" value="1"/>
</dbReference>
<dbReference type="SUPFAM" id="SSF54001">
    <property type="entry name" value="Cysteine proteinases"/>
    <property type="match status" value="1"/>
</dbReference>
<name>A0A1E5QLU6_9CYAN</name>
<dbReference type="Pfam" id="PF01841">
    <property type="entry name" value="Transglut_core"/>
    <property type="match status" value="1"/>
</dbReference>
<dbReference type="InterPro" id="IPR013589">
    <property type="entry name" value="Bac_transglu_N"/>
</dbReference>
<dbReference type="PANTHER" id="PTHR33490">
    <property type="entry name" value="BLR5614 PROTEIN-RELATED"/>
    <property type="match status" value="1"/>
</dbReference>
<dbReference type="InterPro" id="IPR038765">
    <property type="entry name" value="Papain-like_cys_pep_sf"/>
</dbReference>